<dbReference type="Pfam" id="PF00440">
    <property type="entry name" value="TetR_N"/>
    <property type="match status" value="1"/>
</dbReference>
<dbReference type="InterPro" id="IPR023772">
    <property type="entry name" value="DNA-bd_HTH_TetR-type_CS"/>
</dbReference>
<organism evidence="6 7">
    <name type="scientific">Streptomyces venetus</name>
    <dbReference type="NCBI Taxonomy" id="1701086"/>
    <lineage>
        <taxon>Bacteria</taxon>
        <taxon>Bacillati</taxon>
        <taxon>Actinomycetota</taxon>
        <taxon>Actinomycetes</taxon>
        <taxon>Kitasatosporales</taxon>
        <taxon>Streptomycetaceae</taxon>
        <taxon>Streptomyces</taxon>
    </lineage>
</organism>
<keyword evidence="3" id="KW-0804">Transcription</keyword>
<dbReference type="Gene3D" id="1.10.357.10">
    <property type="entry name" value="Tetracycline Repressor, domain 2"/>
    <property type="match status" value="1"/>
</dbReference>
<evidence type="ECO:0000313" key="6">
    <source>
        <dbReference type="EMBL" id="GAA4316749.1"/>
    </source>
</evidence>
<proteinExistence type="predicted"/>
<dbReference type="PANTHER" id="PTHR30055:SF234">
    <property type="entry name" value="HTH-TYPE TRANSCRIPTIONAL REGULATOR BETI"/>
    <property type="match status" value="1"/>
</dbReference>
<dbReference type="PROSITE" id="PS01081">
    <property type="entry name" value="HTH_TETR_1"/>
    <property type="match status" value="1"/>
</dbReference>
<reference evidence="7" key="1">
    <citation type="journal article" date="2019" name="Int. J. Syst. Evol. Microbiol.">
        <title>The Global Catalogue of Microorganisms (GCM) 10K type strain sequencing project: providing services to taxonomists for standard genome sequencing and annotation.</title>
        <authorList>
            <consortium name="The Broad Institute Genomics Platform"/>
            <consortium name="The Broad Institute Genome Sequencing Center for Infectious Disease"/>
            <person name="Wu L."/>
            <person name="Ma J."/>
        </authorList>
    </citation>
    <scope>NUCLEOTIDE SEQUENCE [LARGE SCALE GENOMIC DNA]</scope>
    <source>
        <strain evidence="7">JCM 31290</strain>
    </source>
</reference>
<dbReference type="RefSeq" id="WP_345662853.1">
    <property type="nucleotide sequence ID" value="NZ_BAABET010000005.1"/>
</dbReference>
<feature type="domain" description="HTH tetR-type" evidence="5">
    <location>
        <begin position="12"/>
        <end position="72"/>
    </location>
</feature>
<dbReference type="InterPro" id="IPR050109">
    <property type="entry name" value="HTH-type_TetR-like_transc_reg"/>
</dbReference>
<dbReference type="InterPro" id="IPR009057">
    <property type="entry name" value="Homeodomain-like_sf"/>
</dbReference>
<comment type="caution">
    <text evidence="6">The sequence shown here is derived from an EMBL/GenBank/DDBJ whole genome shotgun (WGS) entry which is preliminary data.</text>
</comment>
<dbReference type="PROSITE" id="PS50977">
    <property type="entry name" value="HTH_TETR_2"/>
    <property type="match status" value="1"/>
</dbReference>
<dbReference type="EMBL" id="BAABET010000005">
    <property type="protein sequence ID" value="GAA4316749.1"/>
    <property type="molecule type" value="Genomic_DNA"/>
</dbReference>
<name>A0ABP8G3M2_9ACTN</name>
<evidence type="ECO:0000256" key="3">
    <source>
        <dbReference type="ARBA" id="ARBA00023163"/>
    </source>
</evidence>
<evidence type="ECO:0000313" key="7">
    <source>
        <dbReference type="Proteomes" id="UP001501115"/>
    </source>
</evidence>
<keyword evidence="7" id="KW-1185">Reference proteome</keyword>
<evidence type="ECO:0000256" key="1">
    <source>
        <dbReference type="ARBA" id="ARBA00023015"/>
    </source>
</evidence>
<evidence type="ECO:0000259" key="5">
    <source>
        <dbReference type="PROSITE" id="PS50977"/>
    </source>
</evidence>
<evidence type="ECO:0000256" key="4">
    <source>
        <dbReference type="PROSITE-ProRule" id="PRU00335"/>
    </source>
</evidence>
<keyword evidence="1" id="KW-0805">Transcription regulation</keyword>
<dbReference type="PRINTS" id="PR00455">
    <property type="entry name" value="HTHTETR"/>
</dbReference>
<dbReference type="PANTHER" id="PTHR30055">
    <property type="entry name" value="HTH-TYPE TRANSCRIPTIONAL REGULATOR RUTR"/>
    <property type="match status" value="1"/>
</dbReference>
<keyword evidence="2 4" id="KW-0238">DNA-binding</keyword>
<protein>
    <submittedName>
        <fullName evidence="6">TetR family transcriptional regulator</fullName>
    </submittedName>
</protein>
<dbReference type="Proteomes" id="UP001501115">
    <property type="component" value="Unassembled WGS sequence"/>
</dbReference>
<sequence length="207" mass="22686">MSEIGLRERKRQRMYQVVSDIAIRLFLEKGFDAVSVAEVAAAAEISKPTLFRYFPAKEDLVLHRIADHEGEAARVVAEAEEPPVEALRRHFLDGLERSDPVTGLSDHPQVLAFHGLLYETPSLVARAHTHQERSEAALAEVLGGDLDARLAAGQIMAVLRILAMENWRRIAAGERVADVRPDAVAAAERAFGWLAAGLPPNLQGGTR</sequence>
<accession>A0ABP8G3M2</accession>
<feature type="DNA-binding region" description="H-T-H motif" evidence="4">
    <location>
        <begin position="35"/>
        <end position="54"/>
    </location>
</feature>
<dbReference type="SUPFAM" id="SSF46689">
    <property type="entry name" value="Homeodomain-like"/>
    <property type="match status" value="1"/>
</dbReference>
<evidence type="ECO:0000256" key="2">
    <source>
        <dbReference type="ARBA" id="ARBA00023125"/>
    </source>
</evidence>
<dbReference type="InterPro" id="IPR001647">
    <property type="entry name" value="HTH_TetR"/>
</dbReference>
<dbReference type="Gene3D" id="1.10.10.60">
    <property type="entry name" value="Homeodomain-like"/>
    <property type="match status" value="1"/>
</dbReference>
<gene>
    <name evidence="6" type="ORF">GCM10023086_39390</name>
</gene>